<proteinExistence type="predicted"/>
<dbReference type="Proteomes" id="UP000198727">
    <property type="component" value="Unassembled WGS sequence"/>
</dbReference>
<dbReference type="EMBL" id="FOWW01000002">
    <property type="protein sequence ID" value="SFP47141.1"/>
    <property type="molecule type" value="Genomic_DNA"/>
</dbReference>
<dbReference type="RefSeq" id="WP_092529395.1">
    <property type="nucleotide sequence ID" value="NZ_FOWW01000002.1"/>
</dbReference>
<reference evidence="3" key="1">
    <citation type="submission" date="2016-10" db="EMBL/GenBank/DDBJ databases">
        <authorList>
            <person name="Varghese N."/>
            <person name="Submissions S."/>
        </authorList>
    </citation>
    <scope>NUCLEOTIDE SEQUENCE [LARGE SCALE GENOMIC DNA]</scope>
    <source>
        <strain evidence="3">CGMCC 4.5579</strain>
    </source>
</reference>
<feature type="signal peptide" evidence="1">
    <location>
        <begin position="1"/>
        <end position="25"/>
    </location>
</feature>
<dbReference type="SMART" id="SM00710">
    <property type="entry name" value="PbH1"/>
    <property type="match status" value="5"/>
</dbReference>
<dbReference type="AlphaFoldDB" id="A0A1I5QMA2"/>
<keyword evidence="3" id="KW-1185">Reference proteome</keyword>
<dbReference type="Gene3D" id="2.160.20.10">
    <property type="entry name" value="Single-stranded right-handed beta-helix, Pectin lyase-like"/>
    <property type="match status" value="1"/>
</dbReference>
<evidence type="ECO:0000313" key="2">
    <source>
        <dbReference type="EMBL" id="SFP47141.1"/>
    </source>
</evidence>
<evidence type="ECO:0000313" key="3">
    <source>
        <dbReference type="Proteomes" id="UP000198727"/>
    </source>
</evidence>
<dbReference type="InterPro" id="IPR011050">
    <property type="entry name" value="Pectin_lyase_fold/virulence"/>
</dbReference>
<evidence type="ECO:0000256" key="1">
    <source>
        <dbReference type="SAM" id="SignalP"/>
    </source>
</evidence>
<dbReference type="InterPro" id="IPR006626">
    <property type="entry name" value="PbH1"/>
</dbReference>
<gene>
    <name evidence="2" type="ORF">SAMN05421810_102686</name>
</gene>
<dbReference type="SUPFAM" id="SSF51126">
    <property type="entry name" value="Pectin lyase-like"/>
    <property type="match status" value="1"/>
</dbReference>
<protein>
    <submittedName>
        <fullName evidence="2">Right handed beta helix region</fullName>
    </submittedName>
</protein>
<feature type="chain" id="PRO_5011527474" evidence="1">
    <location>
        <begin position="26"/>
        <end position="347"/>
    </location>
</feature>
<organism evidence="2 3">
    <name type="scientific">Amycolatopsis arida</name>
    <dbReference type="NCBI Taxonomy" id="587909"/>
    <lineage>
        <taxon>Bacteria</taxon>
        <taxon>Bacillati</taxon>
        <taxon>Actinomycetota</taxon>
        <taxon>Actinomycetes</taxon>
        <taxon>Pseudonocardiales</taxon>
        <taxon>Pseudonocardiaceae</taxon>
        <taxon>Amycolatopsis</taxon>
    </lineage>
</organism>
<name>A0A1I5QMA2_9PSEU</name>
<dbReference type="STRING" id="587909.SAMN05421810_102686"/>
<keyword evidence="1" id="KW-0732">Signal</keyword>
<dbReference type="OrthoDB" id="6828855at2"/>
<dbReference type="InterPro" id="IPR012334">
    <property type="entry name" value="Pectin_lyas_fold"/>
</dbReference>
<sequence length="347" mass="34881">MRPHTPVPLTLAVLCAATLAGPAAAAEPAAAGEVVYTVDSTADLPAARRGSGECRTAAGTCTLRAAVQASNVRPGRIALPEGRFVLTVRPNPALAITPIPDASAGNLAVVRPTTITGAGAGRTVVDANGIDRAFTTTANTTISDLTITGGVTRKRELLFITAGGGVLNSARLTLRRVEVRGNRADYGGGIFNLPGSDLTIEDSVVAGNEAGEAGGIRFDWSGTVRGTRIEGNRAVNPHRITHPASLGGRGGGIDLRGPGPLTIVGSTITGNSATDGGAGINAAPAYLDSVAPPNGGFPLSLVVLRDSTVTGNTGSTDCARAFSWFQVSGGDVDRSCRAGTSGAARPG</sequence>
<accession>A0A1I5QMA2</accession>